<dbReference type="EMBL" id="JBBAXC010000014">
    <property type="protein sequence ID" value="MEI5908621.1"/>
    <property type="molecule type" value="Genomic_DNA"/>
</dbReference>
<dbReference type="RefSeq" id="WP_336588067.1">
    <property type="nucleotide sequence ID" value="NZ_JBBAXC010000014.1"/>
</dbReference>
<keyword evidence="2" id="KW-1185">Reference proteome</keyword>
<dbReference type="Proteomes" id="UP001312865">
    <property type="component" value="Unassembled WGS sequence"/>
</dbReference>
<accession>A0ABU8HHI0</accession>
<proteinExistence type="predicted"/>
<reference evidence="1 2" key="1">
    <citation type="journal article" date="2018" name="J. Microbiol.">
        <title>Bacillus spongiae sp. nov., isolated from sponge of Jeju Island.</title>
        <authorList>
            <person name="Lee G.E."/>
            <person name="Im W.T."/>
            <person name="Park J.S."/>
        </authorList>
    </citation>
    <scope>NUCLEOTIDE SEQUENCE [LARGE SCALE GENOMIC DNA]</scope>
    <source>
        <strain evidence="1 2">135PIL107-10</strain>
    </source>
</reference>
<comment type="caution">
    <text evidence="1">The sequence shown here is derived from an EMBL/GenBank/DDBJ whole genome shotgun (WGS) entry which is preliminary data.</text>
</comment>
<evidence type="ECO:0000313" key="2">
    <source>
        <dbReference type="Proteomes" id="UP001312865"/>
    </source>
</evidence>
<protein>
    <recommendedName>
        <fullName evidence="3">GNAT family N-acetyltransferase</fullName>
    </recommendedName>
</protein>
<gene>
    <name evidence="1" type="ORF">WAK64_16355</name>
</gene>
<organism evidence="1 2">
    <name type="scientific">Bacillus spongiae</name>
    <dbReference type="NCBI Taxonomy" id="2683610"/>
    <lineage>
        <taxon>Bacteria</taxon>
        <taxon>Bacillati</taxon>
        <taxon>Bacillota</taxon>
        <taxon>Bacilli</taxon>
        <taxon>Bacillales</taxon>
        <taxon>Bacillaceae</taxon>
        <taxon>Bacillus</taxon>
    </lineage>
</organism>
<sequence length="230" mass="25820">MTTHVDKAVINNIVWCEIVCESHGISSISTKYLWGLRSKAPTFYPDVISSKQDATLEEVRRFISNKEVFSVKDSYASLNLSTLGFQVLFEAEWISYESAKNTEPLKAEWEVITTEEKLVKWASSSGLEGVIKPTLLKRKDVKLFMCEEGDTMSGFIANVSNQVIGITNVFSTNEEDNSVWGMIPKVVSSEFPKLPLVGYEHGESLQNASQFGWKSMGPLRVWIKSDMESS</sequence>
<evidence type="ECO:0008006" key="3">
    <source>
        <dbReference type="Google" id="ProtNLM"/>
    </source>
</evidence>
<evidence type="ECO:0000313" key="1">
    <source>
        <dbReference type="EMBL" id="MEI5908621.1"/>
    </source>
</evidence>
<name>A0ABU8HHI0_9BACI</name>